<proteinExistence type="predicted"/>
<organism evidence="4 5">
    <name type="scientific">Ancylobacter polymorphus</name>
    <dbReference type="NCBI Taxonomy" id="223390"/>
    <lineage>
        <taxon>Bacteria</taxon>
        <taxon>Pseudomonadati</taxon>
        <taxon>Pseudomonadota</taxon>
        <taxon>Alphaproteobacteria</taxon>
        <taxon>Hyphomicrobiales</taxon>
        <taxon>Xanthobacteraceae</taxon>
        <taxon>Ancylobacter</taxon>
    </lineage>
</organism>
<dbReference type="InterPro" id="IPR013766">
    <property type="entry name" value="Thioredoxin_domain"/>
</dbReference>
<dbReference type="InterPro" id="IPR036249">
    <property type="entry name" value="Thioredoxin-like_sf"/>
</dbReference>
<reference evidence="4 5" key="1">
    <citation type="submission" date="2023-07" db="EMBL/GenBank/DDBJ databases">
        <title>Genomic Encyclopedia of Type Strains, Phase IV (KMG-IV): sequencing the most valuable type-strain genomes for metagenomic binning, comparative biology and taxonomic classification.</title>
        <authorList>
            <person name="Goeker M."/>
        </authorList>
    </citation>
    <scope>NUCLEOTIDE SEQUENCE [LARGE SCALE GENOMIC DNA]</scope>
    <source>
        <strain evidence="4 5">DSM 2457</strain>
    </source>
</reference>
<dbReference type="SUPFAM" id="SSF52833">
    <property type="entry name" value="Thioredoxin-like"/>
    <property type="match status" value="1"/>
</dbReference>
<dbReference type="PROSITE" id="PS51352">
    <property type="entry name" value="THIOREDOXIN_2"/>
    <property type="match status" value="1"/>
</dbReference>
<dbReference type="EMBL" id="JAUSUI010000007">
    <property type="protein sequence ID" value="MDQ0304287.1"/>
    <property type="molecule type" value="Genomic_DNA"/>
</dbReference>
<dbReference type="Proteomes" id="UP001224682">
    <property type="component" value="Unassembled WGS sequence"/>
</dbReference>
<sequence length="234" mass="24978">MRSRYVALQPIRVSSKGRLTIYRPRRSIVAVLASAAPACRGGKNLILLAAVASLASWALAEGLPAHAGAPLSLGAAPPPLELPSLEHGPRSLAALHGRPVLVHFFATWCAPCRDEMAGLARLADRRGKGPLVLLAVDVGEVPVRVRRFFARQPVPFPVLLDEDRAALKAWKVAGLPATFVLDASHMLRLYADGPVDWDDPAADRLLDTLADPAAAPDGARLPPLNMDESRENAP</sequence>
<dbReference type="InterPro" id="IPR017937">
    <property type="entry name" value="Thioredoxin_CS"/>
</dbReference>
<keyword evidence="1" id="KW-0676">Redox-active center</keyword>
<dbReference type="CDD" id="cd02966">
    <property type="entry name" value="TlpA_like_family"/>
    <property type="match status" value="1"/>
</dbReference>
<evidence type="ECO:0000259" key="3">
    <source>
        <dbReference type="PROSITE" id="PS51352"/>
    </source>
</evidence>
<accession>A0ABU0BEN1</accession>
<gene>
    <name evidence="4" type="ORF">J2S75_003331</name>
</gene>
<dbReference type="Gene3D" id="3.40.30.10">
    <property type="entry name" value="Glutaredoxin"/>
    <property type="match status" value="1"/>
</dbReference>
<dbReference type="PANTHER" id="PTHR42852:SF13">
    <property type="entry name" value="PROTEIN DIPZ"/>
    <property type="match status" value="1"/>
</dbReference>
<keyword evidence="4" id="KW-0413">Isomerase</keyword>
<dbReference type="InterPro" id="IPR000866">
    <property type="entry name" value="AhpC/TSA"/>
</dbReference>
<feature type="compositionally biased region" description="Low complexity" evidence="2">
    <location>
        <begin position="212"/>
        <end position="224"/>
    </location>
</feature>
<evidence type="ECO:0000313" key="4">
    <source>
        <dbReference type="EMBL" id="MDQ0304287.1"/>
    </source>
</evidence>
<feature type="region of interest" description="Disordered" evidence="2">
    <location>
        <begin position="212"/>
        <end position="234"/>
    </location>
</feature>
<dbReference type="PROSITE" id="PS00194">
    <property type="entry name" value="THIOREDOXIN_1"/>
    <property type="match status" value="1"/>
</dbReference>
<dbReference type="Pfam" id="PF00578">
    <property type="entry name" value="AhpC-TSA"/>
    <property type="match status" value="1"/>
</dbReference>
<evidence type="ECO:0000313" key="5">
    <source>
        <dbReference type="Proteomes" id="UP001224682"/>
    </source>
</evidence>
<evidence type="ECO:0000256" key="2">
    <source>
        <dbReference type="SAM" id="MobiDB-lite"/>
    </source>
</evidence>
<keyword evidence="5" id="KW-1185">Reference proteome</keyword>
<dbReference type="InterPro" id="IPR050553">
    <property type="entry name" value="Thioredoxin_ResA/DsbE_sf"/>
</dbReference>
<dbReference type="RefSeq" id="WP_307021369.1">
    <property type="nucleotide sequence ID" value="NZ_JAUSUI010000007.1"/>
</dbReference>
<comment type="caution">
    <text evidence="4">The sequence shown here is derived from an EMBL/GenBank/DDBJ whole genome shotgun (WGS) entry which is preliminary data.</text>
</comment>
<name>A0ABU0BEN1_9HYPH</name>
<protein>
    <submittedName>
        <fullName evidence="4">Thiol-disulfide isomerase/thioredoxin</fullName>
    </submittedName>
</protein>
<dbReference type="PANTHER" id="PTHR42852">
    <property type="entry name" value="THIOL:DISULFIDE INTERCHANGE PROTEIN DSBE"/>
    <property type="match status" value="1"/>
</dbReference>
<evidence type="ECO:0000256" key="1">
    <source>
        <dbReference type="ARBA" id="ARBA00023284"/>
    </source>
</evidence>
<feature type="domain" description="Thioredoxin" evidence="3">
    <location>
        <begin position="71"/>
        <end position="211"/>
    </location>
</feature>
<dbReference type="GO" id="GO:0016853">
    <property type="term" value="F:isomerase activity"/>
    <property type="evidence" value="ECO:0007669"/>
    <property type="project" value="UniProtKB-KW"/>
</dbReference>